<gene>
    <name evidence="2" type="ORF">CLF_110656</name>
</gene>
<sequence length="200" mass="22544">MSDRTNQENVSAGYTRSRSELCERCFGLEPLIANKMIRECSSGPSVQNNSTSSSSPSIGSSVHKSRSNTPSVPNCHTTRKNPRNWDTHAGEVEMPRLMQFRLMSYFTDDIYNTDDKTKTKDPVKARRLVESTLTSQMFVLVSDDGYRLVNICMYKHADVYCSKIGLLNILELKSIANNQNITRSLGKKQHWALNTGSDLK</sequence>
<keyword evidence="3" id="KW-1185">Reference proteome</keyword>
<organism evidence="2 3">
    <name type="scientific">Clonorchis sinensis</name>
    <name type="common">Chinese liver fluke</name>
    <dbReference type="NCBI Taxonomy" id="79923"/>
    <lineage>
        <taxon>Eukaryota</taxon>
        <taxon>Metazoa</taxon>
        <taxon>Spiralia</taxon>
        <taxon>Lophotrochozoa</taxon>
        <taxon>Platyhelminthes</taxon>
        <taxon>Trematoda</taxon>
        <taxon>Digenea</taxon>
        <taxon>Opisthorchiida</taxon>
        <taxon>Opisthorchiata</taxon>
        <taxon>Opisthorchiidae</taxon>
        <taxon>Clonorchis</taxon>
    </lineage>
</organism>
<name>G7YL04_CLOSI</name>
<reference key="2">
    <citation type="submission" date="2011-10" db="EMBL/GenBank/DDBJ databases">
        <title>The genome and transcriptome sequence of Clonorchis sinensis provide insights into the carcinogenic liver fluke.</title>
        <authorList>
            <person name="Wang X."/>
            <person name="Huang Y."/>
            <person name="Chen W."/>
            <person name="Liu H."/>
            <person name="Guo L."/>
            <person name="Chen Y."/>
            <person name="Luo F."/>
            <person name="Zhou W."/>
            <person name="Sun J."/>
            <person name="Mao Q."/>
            <person name="Liang P."/>
            <person name="Zhou C."/>
            <person name="Tian Y."/>
            <person name="Men J."/>
            <person name="Lv X."/>
            <person name="Huang L."/>
            <person name="Zhou J."/>
            <person name="Hu Y."/>
            <person name="Li R."/>
            <person name="Zhang F."/>
            <person name="Lei H."/>
            <person name="Li X."/>
            <person name="Hu X."/>
            <person name="Liang C."/>
            <person name="Xu J."/>
            <person name="Wu Z."/>
            <person name="Yu X."/>
        </authorList>
    </citation>
    <scope>NUCLEOTIDE SEQUENCE</scope>
    <source>
        <strain>Henan</strain>
    </source>
</reference>
<dbReference type="AlphaFoldDB" id="G7YL04"/>
<feature type="compositionally biased region" description="Low complexity" evidence="1">
    <location>
        <begin position="41"/>
        <end position="62"/>
    </location>
</feature>
<evidence type="ECO:0000313" key="2">
    <source>
        <dbReference type="EMBL" id="GAA53635.1"/>
    </source>
</evidence>
<feature type="region of interest" description="Disordered" evidence="1">
    <location>
        <begin position="41"/>
        <end position="89"/>
    </location>
</feature>
<evidence type="ECO:0000313" key="3">
    <source>
        <dbReference type="Proteomes" id="UP000008909"/>
    </source>
</evidence>
<proteinExistence type="predicted"/>
<accession>G7YL04</accession>
<dbReference type="Proteomes" id="UP000008909">
    <property type="component" value="Unassembled WGS sequence"/>
</dbReference>
<protein>
    <submittedName>
        <fullName evidence="2">Uncharacterized protein</fullName>
    </submittedName>
</protein>
<evidence type="ECO:0000256" key="1">
    <source>
        <dbReference type="SAM" id="MobiDB-lite"/>
    </source>
</evidence>
<dbReference type="EMBL" id="DF143549">
    <property type="protein sequence ID" value="GAA53635.1"/>
    <property type="molecule type" value="Genomic_DNA"/>
</dbReference>
<reference evidence="2" key="1">
    <citation type="journal article" date="2011" name="Genome Biol.">
        <title>The draft genome of the carcinogenic human liver fluke Clonorchis sinensis.</title>
        <authorList>
            <person name="Wang X."/>
            <person name="Chen W."/>
            <person name="Huang Y."/>
            <person name="Sun J."/>
            <person name="Men J."/>
            <person name="Liu H."/>
            <person name="Luo F."/>
            <person name="Guo L."/>
            <person name="Lv X."/>
            <person name="Deng C."/>
            <person name="Zhou C."/>
            <person name="Fan Y."/>
            <person name="Li X."/>
            <person name="Huang L."/>
            <person name="Hu Y."/>
            <person name="Liang C."/>
            <person name="Hu X."/>
            <person name="Xu J."/>
            <person name="Yu X."/>
        </authorList>
    </citation>
    <scope>NUCLEOTIDE SEQUENCE [LARGE SCALE GENOMIC DNA]</scope>
    <source>
        <strain evidence="2">Henan</strain>
    </source>
</reference>
<feature type="compositionally biased region" description="Polar residues" evidence="1">
    <location>
        <begin position="67"/>
        <end position="76"/>
    </location>
</feature>